<comment type="caution">
    <text evidence="2">The sequence shown here is derived from an EMBL/GenBank/DDBJ whole genome shotgun (WGS) entry which is preliminary data.</text>
</comment>
<evidence type="ECO:0000313" key="3">
    <source>
        <dbReference type="Proteomes" id="UP000483820"/>
    </source>
</evidence>
<feature type="region of interest" description="Disordered" evidence="1">
    <location>
        <begin position="1"/>
        <end position="32"/>
    </location>
</feature>
<evidence type="ECO:0000313" key="2">
    <source>
        <dbReference type="EMBL" id="KAF1747457.1"/>
    </source>
</evidence>
<dbReference type="RefSeq" id="XP_053579191.1">
    <property type="nucleotide sequence ID" value="XM_053735625.1"/>
</dbReference>
<evidence type="ECO:0000256" key="1">
    <source>
        <dbReference type="SAM" id="MobiDB-lite"/>
    </source>
</evidence>
<reference evidence="2 3" key="1">
    <citation type="submission" date="2019-12" db="EMBL/GenBank/DDBJ databases">
        <title>Chromosome-level assembly of the Caenorhabditis remanei genome.</title>
        <authorList>
            <person name="Teterina A.A."/>
            <person name="Willis J.H."/>
            <person name="Phillips P.C."/>
        </authorList>
    </citation>
    <scope>NUCLEOTIDE SEQUENCE [LARGE SCALE GENOMIC DNA]</scope>
    <source>
        <strain evidence="2 3">PX506</strain>
        <tissue evidence="2">Whole organism</tissue>
    </source>
</reference>
<dbReference type="KEGG" id="crq:GCK72_023919"/>
<protein>
    <submittedName>
        <fullName evidence="2">Uncharacterized protein</fullName>
    </submittedName>
</protein>
<dbReference type="GeneID" id="78777730"/>
<dbReference type="AlphaFoldDB" id="A0A6A5FY47"/>
<accession>A0A6A5FY47</accession>
<organism evidence="2 3">
    <name type="scientific">Caenorhabditis remanei</name>
    <name type="common">Caenorhabditis vulgaris</name>
    <dbReference type="NCBI Taxonomy" id="31234"/>
    <lineage>
        <taxon>Eukaryota</taxon>
        <taxon>Metazoa</taxon>
        <taxon>Ecdysozoa</taxon>
        <taxon>Nematoda</taxon>
        <taxon>Chromadorea</taxon>
        <taxon>Rhabditida</taxon>
        <taxon>Rhabditina</taxon>
        <taxon>Rhabditomorpha</taxon>
        <taxon>Rhabditoidea</taxon>
        <taxon>Rhabditidae</taxon>
        <taxon>Peloderinae</taxon>
        <taxon>Caenorhabditis</taxon>
    </lineage>
</organism>
<dbReference type="CTD" id="78777730"/>
<name>A0A6A5FY47_CAERE</name>
<dbReference type="EMBL" id="WUAV01000006">
    <property type="protein sequence ID" value="KAF1747457.1"/>
    <property type="molecule type" value="Genomic_DNA"/>
</dbReference>
<proteinExistence type="predicted"/>
<sequence>MLVEDKVEAPVGDVEQEENHWEHDSTPFVNSLGNTATTKISEGTSPVESTSRNINSLESGFFIGEIIDLK</sequence>
<dbReference type="Proteomes" id="UP000483820">
    <property type="component" value="Chromosome X"/>
</dbReference>
<gene>
    <name evidence="2" type="ORF">GCK72_023919</name>
</gene>